<proteinExistence type="predicted"/>
<sequence length="75" mass="8735">MAQRLTTTAGLVMLRRIHANHRSAFRKSIAFISRNAKGSCAMDKFSRNARAPYRHPLQRLRQLGSLFHHLNQRHQ</sequence>
<dbReference type="AlphaFoldDB" id="A0A655YAW5"/>
<reference evidence="1 2" key="1">
    <citation type="submission" date="2015-07" db="EMBL/GenBank/DDBJ databases">
        <authorList>
            <consortium name="Pathogen Informatics"/>
        </authorList>
    </citation>
    <scope>NUCLEOTIDE SEQUENCE [LARGE SCALE GENOMIC DNA]</scope>
    <source>
        <strain evidence="1 2">A325</strain>
    </source>
</reference>
<evidence type="ECO:0000313" key="2">
    <source>
        <dbReference type="Proteomes" id="UP000046067"/>
    </source>
</evidence>
<name>A0A655YAW5_VIBCL</name>
<protein>
    <submittedName>
        <fullName evidence="1">Uncharacterized protein</fullName>
    </submittedName>
</protein>
<gene>
    <name evidence="1" type="ORF">ERS013201_02371</name>
</gene>
<organism evidence="1 2">
    <name type="scientific">Vibrio cholerae</name>
    <dbReference type="NCBI Taxonomy" id="666"/>
    <lineage>
        <taxon>Bacteria</taxon>
        <taxon>Pseudomonadati</taxon>
        <taxon>Pseudomonadota</taxon>
        <taxon>Gammaproteobacteria</taxon>
        <taxon>Vibrionales</taxon>
        <taxon>Vibrionaceae</taxon>
        <taxon>Vibrio</taxon>
    </lineage>
</organism>
<dbReference type="EMBL" id="CWQJ01000014">
    <property type="protein sequence ID" value="CSC33302.1"/>
    <property type="molecule type" value="Genomic_DNA"/>
</dbReference>
<accession>A0A655YAW5</accession>
<dbReference type="Proteomes" id="UP000046067">
    <property type="component" value="Unassembled WGS sequence"/>
</dbReference>
<evidence type="ECO:0000313" key="1">
    <source>
        <dbReference type="EMBL" id="CSC33302.1"/>
    </source>
</evidence>